<dbReference type="OrthoDB" id="9768696at2"/>
<dbReference type="Gene3D" id="2.40.100.10">
    <property type="entry name" value="Cyclophilin-like"/>
    <property type="match status" value="1"/>
</dbReference>
<dbReference type="PATRIC" id="fig|1121477.3.peg.4241"/>
<keyword evidence="2 6" id="KW-0378">Hydrolase</keyword>
<keyword evidence="3" id="KW-0067">ATP-binding</keyword>
<dbReference type="Proteomes" id="UP000033608">
    <property type="component" value="Unassembled WGS sequence"/>
</dbReference>
<dbReference type="PANTHER" id="PTHR43309">
    <property type="entry name" value="5-OXOPROLINASE SUBUNIT C"/>
    <property type="match status" value="1"/>
</dbReference>
<organism evidence="5 7">
    <name type="scientific">Devosia limi DSM 17137</name>
    <dbReference type="NCBI Taxonomy" id="1121477"/>
    <lineage>
        <taxon>Bacteria</taxon>
        <taxon>Pseudomonadati</taxon>
        <taxon>Pseudomonadota</taxon>
        <taxon>Alphaproteobacteria</taxon>
        <taxon>Hyphomicrobiales</taxon>
        <taxon>Devosiaceae</taxon>
        <taxon>Devosia</taxon>
    </lineage>
</organism>
<protein>
    <submittedName>
        <fullName evidence="6">Allophanate hydrolase</fullName>
    </submittedName>
</protein>
<feature type="domain" description="Carboxyltransferase" evidence="4">
    <location>
        <begin position="26"/>
        <end position="297"/>
    </location>
</feature>
<evidence type="ECO:0000313" key="8">
    <source>
        <dbReference type="Proteomes" id="UP000184533"/>
    </source>
</evidence>
<evidence type="ECO:0000313" key="6">
    <source>
        <dbReference type="EMBL" id="SHF51258.1"/>
    </source>
</evidence>
<evidence type="ECO:0000256" key="3">
    <source>
        <dbReference type="ARBA" id="ARBA00022840"/>
    </source>
</evidence>
<dbReference type="SUPFAM" id="SSF50891">
    <property type="entry name" value="Cyclophilin-like"/>
    <property type="match status" value="1"/>
</dbReference>
<dbReference type="GO" id="GO:0005524">
    <property type="term" value="F:ATP binding"/>
    <property type="evidence" value="ECO:0007669"/>
    <property type="project" value="UniProtKB-KW"/>
</dbReference>
<keyword evidence="1" id="KW-0547">Nucleotide-binding</keyword>
<evidence type="ECO:0000259" key="4">
    <source>
        <dbReference type="SMART" id="SM00797"/>
    </source>
</evidence>
<accession>A0A0F5LKG0</accession>
<dbReference type="STRING" id="1121477.SAMN02745223_02875"/>
<proteinExistence type="predicted"/>
<evidence type="ECO:0000313" key="7">
    <source>
        <dbReference type="Proteomes" id="UP000033608"/>
    </source>
</evidence>
<dbReference type="AlphaFoldDB" id="A0A0F5LKG0"/>
<dbReference type="InterPro" id="IPR003778">
    <property type="entry name" value="CT_A_B"/>
</dbReference>
<reference evidence="5 7" key="1">
    <citation type="submission" date="2015-03" db="EMBL/GenBank/DDBJ databases">
        <authorList>
            <person name="Hassan Y.I."/>
            <person name="Lepp D."/>
            <person name="Zhou T."/>
        </authorList>
    </citation>
    <scope>NUCLEOTIDE SEQUENCE [LARGE SCALE GENOMIC DNA]</scope>
    <source>
        <strain evidence="5 7">DSM 17137</strain>
    </source>
</reference>
<dbReference type="InterPro" id="IPR052708">
    <property type="entry name" value="PxpC"/>
</dbReference>
<dbReference type="InterPro" id="IPR029000">
    <property type="entry name" value="Cyclophilin-like_dom_sf"/>
</dbReference>
<dbReference type="PANTHER" id="PTHR43309:SF5">
    <property type="entry name" value="5-OXOPROLINASE SUBUNIT C"/>
    <property type="match status" value="1"/>
</dbReference>
<reference evidence="6 8" key="2">
    <citation type="submission" date="2016-11" db="EMBL/GenBank/DDBJ databases">
        <authorList>
            <person name="Jaros S."/>
            <person name="Januszkiewicz K."/>
            <person name="Wedrychowicz H."/>
        </authorList>
    </citation>
    <scope>NUCLEOTIDE SEQUENCE [LARGE SCALE GENOMIC DNA]</scope>
    <source>
        <strain evidence="6 8">DSM 17137</strain>
    </source>
</reference>
<dbReference type="SMART" id="SM00797">
    <property type="entry name" value="AHS2"/>
    <property type="match status" value="1"/>
</dbReference>
<evidence type="ECO:0000256" key="1">
    <source>
        <dbReference type="ARBA" id="ARBA00022741"/>
    </source>
</evidence>
<dbReference type="Proteomes" id="UP000184533">
    <property type="component" value="Unassembled WGS sequence"/>
</dbReference>
<name>A0A0F5LKG0_9HYPH</name>
<sequence>MTAILAITRAGPLTSVQDLGRFGMLGNGISAAGAMDRAGYLAAGEAVDAPVGAIEITRAGLDLVLEQGSCRVGFAGGDFILRRNGEPLAWPGTTRLSSGDRLTITPGAAGNYGYLRFDAQIDVPMLLGSLATSSRAQLGGFSGRALAAGDRIRLKSAQPERPMTACHPGAGPIRVIWGLHADLFAAEVRNRFVTSPFTISAQLDRMGVRLGAPPNMFASSANLSLVSDAIVPGDIQILGDGTPIVLMRDHQPTGGYPRIATVISADFDRFAQLRPGTAVAFRPVTVEHAHQLLRSSLK</sequence>
<dbReference type="Pfam" id="PF02626">
    <property type="entry name" value="CT_A_B"/>
    <property type="match status" value="1"/>
</dbReference>
<evidence type="ECO:0000256" key="2">
    <source>
        <dbReference type="ARBA" id="ARBA00022801"/>
    </source>
</evidence>
<gene>
    <name evidence="6" type="ORF">SAMN02745223_02875</name>
    <name evidence="5" type="ORF">VW29_15350</name>
</gene>
<dbReference type="GO" id="GO:0016787">
    <property type="term" value="F:hydrolase activity"/>
    <property type="evidence" value="ECO:0007669"/>
    <property type="project" value="UniProtKB-KW"/>
</dbReference>
<dbReference type="RefSeq" id="WP_046136129.1">
    <property type="nucleotide sequence ID" value="NZ_FQVC01000008.1"/>
</dbReference>
<evidence type="ECO:0000313" key="5">
    <source>
        <dbReference type="EMBL" id="KKB82916.1"/>
    </source>
</evidence>
<keyword evidence="7" id="KW-1185">Reference proteome</keyword>
<dbReference type="EMBL" id="FQVC01000008">
    <property type="protein sequence ID" value="SHF51258.1"/>
    <property type="molecule type" value="Genomic_DNA"/>
</dbReference>
<dbReference type="EMBL" id="LAJF01000091">
    <property type="protein sequence ID" value="KKB82916.1"/>
    <property type="molecule type" value="Genomic_DNA"/>
</dbReference>